<evidence type="ECO:0000313" key="2">
    <source>
        <dbReference type="Proteomes" id="UP000198571"/>
    </source>
</evidence>
<keyword evidence="2" id="KW-1185">Reference proteome</keyword>
<organism evidence="1 2">
    <name type="scientific">Salipaludibacillus aurantiacus</name>
    <dbReference type="NCBI Taxonomy" id="1601833"/>
    <lineage>
        <taxon>Bacteria</taxon>
        <taxon>Bacillati</taxon>
        <taxon>Bacillota</taxon>
        <taxon>Bacilli</taxon>
        <taxon>Bacillales</taxon>
        <taxon>Bacillaceae</taxon>
    </lineage>
</organism>
<proteinExistence type="predicted"/>
<dbReference type="RefSeq" id="WP_093050285.1">
    <property type="nucleotide sequence ID" value="NZ_FOGT01000005.1"/>
</dbReference>
<dbReference type="STRING" id="1601833.SAMN05518684_105312"/>
<dbReference type="AlphaFoldDB" id="A0A1H9TFW0"/>
<dbReference type="OrthoDB" id="2938805at2"/>
<protein>
    <submittedName>
        <fullName evidence="1">Uncharacterized protein</fullName>
    </submittedName>
</protein>
<evidence type="ECO:0000313" key="1">
    <source>
        <dbReference type="EMBL" id="SER95986.1"/>
    </source>
</evidence>
<sequence length="68" mass="8109">MHKVNPNLKSLMNLPEQTTEELKSRFKKLSKDLEFARSAFEFENTSDIKMQMVYIIEELKGRRDETED</sequence>
<dbReference type="Proteomes" id="UP000198571">
    <property type="component" value="Unassembled WGS sequence"/>
</dbReference>
<accession>A0A1H9TFW0</accession>
<gene>
    <name evidence="1" type="ORF">SAMN05518684_105312</name>
</gene>
<reference evidence="2" key="1">
    <citation type="submission" date="2016-10" db="EMBL/GenBank/DDBJ databases">
        <authorList>
            <person name="Varghese N."/>
            <person name="Submissions S."/>
        </authorList>
    </citation>
    <scope>NUCLEOTIDE SEQUENCE [LARGE SCALE GENOMIC DNA]</scope>
    <source>
        <strain evidence="2">S9</strain>
    </source>
</reference>
<name>A0A1H9TFW0_9BACI</name>
<dbReference type="EMBL" id="FOGT01000005">
    <property type="protein sequence ID" value="SER95986.1"/>
    <property type="molecule type" value="Genomic_DNA"/>
</dbReference>